<dbReference type="OrthoDB" id="264392at2759"/>
<feature type="transmembrane region" description="Helical" evidence="5">
    <location>
        <begin position="440"/>
        <end position="459"/>
    </location>
</feature>
<feature type="domain" description="Golgi pH regulator conserved" evidence="7">
    <location>
        <begin position="188"/>
        <end position="254"/>
    </location>
</feature>
<dbReference type="Proteomes" id="UP000800041">
    <property type="component" value="Unassembled WGS sequence"/>
</dbReference>
<evidence type="ECO:0000256" key="5">
    <source>
        <dbReference type="SAM" id="Phobius"/>
    </source>
</evidence>
<evidence type="ECO:0000256" key="1">
    <source>
        <dbReference type="ARBA" id="ARBA00004141"/>
    </source>
</evidence>
<keyword evidence="4 5" id="KW-0472">Membrane</keyword>
<dbReference type="GO" id="GO:0016020">
    <property type="term" value="C:membrane"/>
    <property type="evidence" value="ECO:0007669"/>
    <property type="project" value="UniProtKB-SubCell"/>
</dbReference>
<feature type="transmembrane region" description="Helical" evidence="5">
    <location>
        <begin position="491"/>
        <end position="509"/>
    </location>
</feature>
<keyword evidence="2 5" id="KW-0812">Transmembrane</keyword>
<dbReference type="Pfam" id="PF12537">
    <property type="entry name" value="GPHR_N"/>
    <property type="match status" value="1"/>
</dbReference>
<dbReference type="AlphaFoldDB" id="A0A6G1H2S4"/>
<evidence type="ECO:0000256" key="3">
    <source>
        <dbReference type="ARBA" id="ARBA00022989"/>
    </source>
</evidence>
<feature type="transmembrane region" description="Helical" evidence="5">
    <location>
        <begin position="6"/>
        <end position="28"/>
    </location>
</feature>
<evidence type="ECO:0000259" key="6">
    <source>
        <dbReference type="Pfam" id="PF12430"/>
    </source>
</evidence>
<comment type="subcellular location">
    <subcellularLocation>
        <location evidence="1">Membrane</location>
        <topology evidence="1">Multi-pass membrane protein</topology>
    </subcellularLocation>
</comment>
<organism evidence="8 9">
    <name type="scientific">Aulographum hederae CBS 113979</name>
    <dbReference type="NCBI Taxonomy" id="1176131"/>
    <lineage>
        <taxon>Eukaryota</taxon>
        <taxon>Fungi</taxon>
        <taxon>Dikarya</taxon>
        <taxon>Ascomycota</taxon>
        <taxon>Pezizomycotina</taxon>
        <taxon>Dothideomycetes</taxon>
        <taxon>Pleosporomycetidae</taxon>
        <taxon>Aulographales</taxon>
        <taxon>Aulographaceae</taxon>
    </lineage>
</organism>
<evidence type="ECO:0000256" key="4">
    <source>
        <dbReference type="ARBA" id="ARBA00023136"/>
    </source>
</evidence>
<evidence type="ECO:0000256" key="2">
    <source>
        <dbReference type="ARBA" id="ARBA00022692"/>
    </source>
</evidence>
<keyword evidence="3 5" id="KW-1133">Transmembrane helix</keyword>
<dbReference type="InterPro" id="IPR015672">
    <property type="entry name" value="GPHR/GTG"/>
</dbReference>
<proteinExistence type="predicted"/>
<protein>
    <recommendedName>
        <fullName evidence="10">Abscisic acid G-protein coupled receptor-like domain-containing protein</fullName>
    </recommendedName>
</protein>
<feature type="transmembrane region" description="Helical" evidence="5">
    <location>
        <begin position="197"/>
        <end position="218"/>
    </location>
</feature>
<name>A0A6G1H2S4_9PEZI</name>
<dbReference type="PANTHER" id="PTHR15948">
    <property type="entry name" value="G-PROTEIN COUPLED RECEPTOR 89-RELATED"/>
    <property type="match status" value="1"/>
</dbReference>
<evidence type="ECO:0008006" key="10">
    <source>
        <dbReference type="Google" id="ProtNLM"/>
    </source>
</evidence>
<dbReference type="InterPro" id="IPR022535">
    <property type="entry name" value="Golgi_pH-regulator_cons_dom"/>
</dbReference>
<evidence type="ECO:0000313" key="9">
    <source>
        <dbReference type="Proteomes" id="UP000800041"/>
    </source>
</evidence>
<evidence type="ECO:0000259" key="7">
    <source>
        <dbReference type="Pfam" id="PF12537"/>
    </source>
</evidence>
<keyword evidence="9" id="KW-1185">Reference proteome</keyword>
<dbReference type="PANTHER" id="PTHR15948:SF0">
    <property type="entry name" value="GOLGI PH REGULATOR A-RELATED"/>
    <property type="match status" value="1"/>
</dbReference>
<accession>A0A6G1H2S4</accession>
<reference evidence="8" key="1">
    <citation type="journal article" date="2020" name="Stud. Mycol.">
        <title>101 Dothideomycetes genomes: a test case for predicting lifestyles and emergence of pathogens.</title>
        <authorList>
            <person name="Haridas S."/>
            <person name="Albert R."/>
            <person name="Binder M."/>
            <person name="Bloem J."/>
            <person name="Labutti K."/>
            <person name="Salamov A."/>
            <person name="Andreopoulos B."/>
            <person name="Baker S."/>
            <person name="Barry K."/>
            <person name="Bills G."/>
            <person name="Bluhm B."/>
            <person name="Cannon C."/>
            <person name="Castanera R."/>
            <person name="Culley D."/>
            <person name="Daum C."/>
            <person name="Ezra D."/>
            <person name="Gonzalez J."/>
            <person name="Henrissat B."/>
            <person name="Kuo A."/>
            <person name="Liang C."/>
            <person name="Lipzen A."/>
            <person name="Lutzoni F."/>
            <person name="Magnuson J."/>
            <person name="Mondo S."/>
            <person name="Nolan M."/>
            <person name="Ohm R."/>
            <person name="Pangilinan J."/>
            <person name="Park H.-J."/>
            <person name="Ramirez L."/>
            <person name="Alfaro M."/>
            <person name="Sun H."/>
            <person name="Tritt A."/>
            <person name="Yoshinaga Y."/>
            <person name="Zwiers L.-H."/>
            <person name="Turgeon B."/>
            <person name="Goodwin S."/>
            <person name="Spatafora J."/>
            <person name="Crous P."/>
            <person name="Grigoriev I."/>
        </authorList>
    </citation>
    <scope>NUCLEOTIDE SEQUENCE</scope>
    <source>
        <strain evidence="8">CBS 113979</strain>
    </source>
</reference>
<evidence type="ECO:0000313" key="8">
    <source>
        <dbReference type="EMBL" id="KAF1987364.1"/>
    </source>
</evidence>
<feature type="domain" description="Abscisic acid G-protein coupled receptor-like" evidence="6">
    <location>
        <begin position="323"/>
        <end position="506"/>
    </location>
</feature>
<feature type="transmembrane region" description="Helical" evidence="5">
    <location>
        <begin position="113"/>
        <end position="138"/>
    </location>
</feature>
<dbReference type="InterPro" id="IPR025969">
    <property type="entry name" value="ABA_GPCR_dom"/>
</dbReference>
<dbReference type="EMBL" id="ML977153">
    <property type="protein sequence ID" value="KAF1987364.1"/>
    <property type="molecule type" value="Genomic_DNA"/>
</dbReference>
<dbReference type="Pfam" id="PF12430">
    <property type="entry name" value="ABA_GPCR"/>
    <property type="match status" value="1"/>
</dbReference>
<feature type="transmembrane region" description="Helical" evidence="5">
    <location>
        <begin position="399"/>
        <end position="420"/>
    </location>
</feature>
<gene>
    <name evidence="8" type="ORF">K402DRAFT_393073</name>
</gene>
<feature type="transmembrane region" description="Helical" evidence="5">
    <location>
        <begin position="150"/>
        <end position="169"/>
    </location>
</feature>
<sequence>MQQHKLFAVLFASLPFVLTFAIVSVAVLRKLFPLLAGEPSSGPDAADQQLPLHNYSLQKPNKGQLRRPSAKHLAGLTFSTNIALSTVLVELILCEIINALNPEARSLAIKITLPTLLFLLILVAPALGLHSIITAAGWNFTGGGRGRWRAAWMFEGMGLALWLFAFWWIGKGLLGLYLHEESYLRTHTLSEGCLERIGVIGVSLMACLAGFAAVSSLWQTFGAKSRQVSESDISRKTAGLAATDGMLLAKQSRLRALQRKITSSTSPTTQNPGFMTRVMGSLRPNAHIQEARSLSLEISGLETMRSTLSTQLLSLQSLHTTQQRSHTAVGRCLNVSSFGFSIYCLYRIGATSVTALRRFTSHPGTNIGSGDPVTHLLSLLAKHWDPTLDRAAWSRQISFLLSGFMLLASFNQALQTFLLLARTFPSGTSILRHVNGHANLALLVGQVVATYVISSALLLRSNLPADVRGGIGEALGVPLDVGFVERWFEGWFLLAVGATAVGVWVGGWVKGKEWEDDGIEDGTDGLEMGKMN</sequence>